<name>A0ABQ3VA25_9CHLR</name>
<dbReference type="SUPFAM" id="SSF46894">
    <property type="entry name" value="C-terminal effector domain of the bipartite response regulators"/>
    <property type="match status" value="1"/>
</dbReference>
<reference evidence="4 5" key="1">
    <citation type="journal article" date="2021" name="Int. J. Syst. Evol. Microbiol.">
        <title>Reticulibacter mediterranei gen. nov., sp. nov., within the new family Reticulibacteraceae fam. nov., and Ktedonospora formicarum gen. nov., sp. nov., Ktedonobacter robiniae sp. nov., Dictyobacter formicarum sp. nov. and Dictyobacter arantiisoli sp. nov., belonging to the class Ktedonobacteria.</title>
        <authorList>
            <person name="Yabe S."/>
            <person name="Zheng Y."/>
            <person name="Wang C.M."/>
            <person name="Sakai Y."/>
            <person name="Abe K."/>
            <person name="Yokota A."/>
            <person name="Donadio S."/>
            <person name="Cavaletti L."/>
            <person name="Monciardini P."/>
        </authorList>
    </citation>
    <scope>NUCLEOTIDE SEQUENCE [LARGE SCALE GENOMIC DNA]</scope>
    <source>
        <strain evidence="4 5">SOSP1-9</strain>
    </source>
</reference>
<dbReference type="SUPFAM" id="SSF52540">
    <property type="entry name" value="P-loop containing nucleoside triphosphate hydrolases"/>
    <property type="match status" value="1"/>
</dbReference>
<feature type="domain" description="Bacterial transcriptional activator" evidence="3">
    <location>
        <begin position="190"/>
        <end position="335"/>
    </location>
</feature>
<evidence type="ECO:0000313" key="5">
    <source>
        <dbReference type="Proteomes" id="UP000635565"/>
    </source>
</evidence>
<sequence>MNTKITYHQQVSYCGKPRCKRCREGVGHGPYWYAYQTVEGRTTRTYIGKHLPPEAEATMLGNQQPSPAQTNEKDQAVIRIYTLGQFRLERRDPRDPLDWQTVTDASWQHQRVRALLGCLVSVVGRKLGREQITEALWPDLDIDTAGSRLDRAVYSLRQVFEPGRNRPATSPLLLTEREVLTLADPLQIWVDADVFEQLLTRAHEIKDEEDIGTKEKLLKEAASLYGGEFLPEDRRNEWTRARRESLQRSWIGLLLELADLMIARDALVHAIDPLDKLISVDPTNEAGVQRLMIVLEKLGRRGEALRVYKKLSTVLQQEYNIAPLPDTRKLYDDLMRGRNKARATEAAVAERATRDTNNNPGGMTEAPAIQIGRSHQSPLVGRQQELEQLRELLTTTEQAARFRLGAQRRSTVATLDPNRRPQCVLLMGDVGIGKTRLAEELGREAKRRSWAVAWSRVYAQEGTIPYRLWTEVLRKAMDQGVWQRQEVKRRPLVFQPLGTLLPEIHDLLSTVNFPSSLSPEQEQLRLWEAARELLTLISESTPLLITLDDLQWADSSSCELLAYLARRTYGYPITIVGTCRENELDQSSPLRSLLTDLRRENAVETISLELLSEAHINSLVSQVSHAPETMIEEITRRAGGNPFFAEELARSVVDAPSPEVSTNKDNFNDSLPDTINAVLALRLTRLSEKCQQLLGKAAVIGGSFEFQAISEMESQLPNHEDIVLDLLEEALRSGMLTEEGTGTKITYHFWHPLLKTYLYDRLSAARRASLHRKAAEVFRNMYQGHEEEVAATITNHLVKGGASNQDIVYYSDLAGSQAYMLSSYKAAEEFYHIALDHFDSNDYPHLAYLRERLAECTRVQGKYDDARVFYEQSLAIRRSYTSDSRSQASPKEVQLQAMLLGEIGRTFYDTGDLVRADQYYRLGEKLLKDSNIVEGPILARIRLQQSYVQWRSGNYHEARAIANETLRLFEGVLESQRGNPNTGKYSSYIGRVFQYDPVDLGRIYILLSNIEAASGLCNDALPHLNKAVEIFEQYDRSREIAIASCNMGDLYLRIAEYSQAQATLRRSLNDAERIGEMPLVSVVMGNLGVLDLRIGNFLEAQNELQQAILLAEHYTNDPIIHSIFYSYLSLIFQEKGQIPEAITTLKKALCIGRVTYAAPCIGLALIVLGNLRFVQAINDYDLDKSSDRKNKFLRRAKKTLTQAINYEGIEAEARTEGRLILSQVLLSLGETQHSLEEAKNALEEIKQYGLVGFTARGQRVLGSIYSNLGMKDHALQYLNQALTTIRKNENKLEYARILCQYATAIFSLSTGKGKEYDTALDYLHESRRIFVESKSFLDEMLTEKLMRKYNVQENRV</sequence>
<evidence type="ECO:0000256" key="2">
    <source>
        <dbReference type="ARBA" id="ARBA00022840"/>
    </source>
</evidence>
<keyword evidence="2" id="KW-0067">ATP-binding</keyword>
<comment type="caution">
    <text evidence="4">The sequence shown here is derived from an EMBL/GenBank/DDBJ whole genome shotgun (WGS) entry which is preliminary data.</text>
</comment>
<dbReference type="Gene3D" id="3.40.50.300">
    <property type="entry name" value="P-loop containing nucleotide triphosphate hydrolases"/>
    <property type="match status" value="1"/>
</dbReference>
<dbReference type="SUPFAM" id="SSF48452">
    <property type="entry name" value="TPR-like"/>
    <property type="match status" value="4"/>
</dbReference>
<dbReference type="SMART" id="SM00028">
    <property type="entry name" value="TPR"/>
    <property type="match status" value="9"/>
</dbReference>
<dbReference type="Pfam" id="PF13191">
    <property type="entry name" value="AAA_16"/>
    <property type="match status" value="1"/>
</dbReference>
<keyword evidence="1" id="KW-0547">Nucleotide-binding</keyword>
<protein>
    <recommendedName>
        <fullName evidence="3">Bacterial transcriptional activator domain-containing protein</fullName>
    </recommendedName>
</protein>
<dbReference type="InterPro" id="IPR011990">
    <property type="entry name" value="TPR-like_helical_dom_sf"/>
</dbReference>
<evidence type="ECO:0000313" key="4">
    <source>
        <dbReference type="EMBL" id="GHO82081.1"/>
    </source>
</evidence>
<dbReference type="PANTHER" id="PTHR16305:SF28">
    <property type="entry name" value="GUANYLATE CYCLASE DOMAIN-CONTAINING PROTEIN"/>
    <property type="match status" value="1"/>
</dbReference>
<dbReference type="InterPro" id="IPR016032">
    <property type="entry name" value="Sig_transdc_resp-reg_C-effctor"/>
</dbReference>
<dbReference type="InterPro" id="IPR036388">
    <property type="entry name" value="WH-like_DNA-bd_sf"/>
</dbReference>
<accession>A0ABQ3VA25</accession>
<evidence type="ECO:0000259" key="3">
    <source>
        <dbReference type="SMART" id="SM01043"/>
    </source>
</evidence>
<dbReference type="InterPro" id="IPR019734">
    <property type="entry name" value="TPR_rpt"/>
</dbReference>
<dbReference type="InterPro" id="IPR027417">
    <property type="entry name" value="P-loop_NTPase"/>
</dbReference>
<dbReference type="InterPro" id="IPR046738">
    <property type="entry name" value="DUF6788"/>
</dbReference>
<proteinExistence type="predicted"/>
<dbReference type="RefSeq" id="WP_201359787.1">
    <property type="nucleotide sequence ID" value="NZ_BNJJ01000001.1"/>
</dbReference>
<dbReference type="InterPro" id="IPR041664">
    <property type="entry name" value="AAA_16"/>
</dbReference>
<dbReference type="SMART" id="SM01043">
    <property type="entry name" value="BTAD"/>
    <property type="match status" value="1"/>
</dbReference>
<gene>
    <name evidence="4" type="ORF">KSZ_00870</name>
</gene>
<dbReference type="PANTHER" id="PTHR16305">
    <property type="entry name" value="TESTICULAR SOLUBLE ADENYLYL CYCLASE"/>
    <property type="match status" value="1"/>
</dbReference>
<organism evidence="4 5">
    <name type="scientific">Dictyobacter formicarum</name>
    <dbReference type="NCBI Taxonomy" id="2778368"/>
    <lineage>
        <taxon>Bacteria</taxon>
        <taxon>Bacillati</taxon>
        <taxon>Chloroflexota</taxon>
        <taxon>Ktedonobacteria</taxon>
        <taxon>Ktedonobacterales</taxon>
        <taxon>Dictyobacteraceae</taxon>
        <taxon>Dictyobacter</taxon>
    </lineage>
</organism>
<dbReference type="Pfam" id="PF13181">
    <property type="entry name" value="TPR_8"/>
    <property type="match status" value="1"/>
</dbReference>
<keyword evidence="5" id="KW-1185">Reference proteome</keyword>
<dbReference type="Pfam" id="PF03704">
    <property type="entry name" value="BTAD"/>
    <property type="match status" value="1"/>
</dbReference>
<dbReference type="InterPro" id="IPR005158">
    <property type="entry name" value="BTAD"/>
</dbReference>
<dbReference type="Gene3D" id="1.25.40.10">
    <property type="entry name" value="Tetratricopeptide repeat domain"/>
    <property type="match status" value="5"/>
</dbReference>
<dbReference type="EMBL" id="BNJJ01000001">
    <property type="protein sequence ID" value="GHO82081.1"/>
    <property type="molecule type" value="Genomic_DNA"/>
</dbReference>
<evidence type="ECO:0000256" key="1">
    <source>
        <dbReference type="ARBA" id="ARBA00022741"/>
    </source>
</evidence>
<dbReference type="Pfam" id="PF20586">
    <property type="entry name" value="DUF6788"/>
    <property type="match status" value="1"/>
</dbReference>
<dbReference type="Proteomes" id="UP000635565">
    <property type="component" value="Unassembled WGS sequence"/>
</dbReference>
<dbReference type="Pfam" id="PF13424">
    <property type="entry name" value="TPR_12"/>
    <property type="match status" value="1"/>
</dbReference>
<dbReference type="Gene3D" id="1.10.10.10">
    <property type="entry name" value="Winged helix-like DNA-binding domain superfamily/Winged helix DNA-binding domain"/>
    <property type="match status" value="1"/>
</dbReference>